<proteinExistence type="predicted"/>
<gene>
    <name evidence="1" type="ORF">L1987_80839</name>
</gene>
<evidence type="ECO:0000313" key="2">
    <source>
        <dbReference type="Proteomes" id="UP001056120"/>
    </source>
</evidence>
<evidence type="ECO:0000313" key="1">
    <source>
        <dbReference type="EMBL" id="KAI3687148.1"/>
    </source>
</evidence>
<reference evidence="1 2" key="2">
    <citation type="journal article" date="2022" name="Mol. Ecol. Resour.">
        <title>The genomes of chicory, endive, great burdock and yacon provide insights into Asteraceae paleo-polyploidization history and plant inulin production.</title>
        <authorList>
            <person name="Fan W."/>
            <person name="Wang S."/>
            <person name="Wang H."/>
            <person name="Wang A."/>
            <person name="Jiang F."/>
            <person name="Liu H."/>
            <person name="Zhao H."/>
            <person name="Xu D."/>
            <person name="Zhang Y."/>
        </authorList>
    </citation>
    <scope>NUCLEOTIDE SEQUENCE [LARGE SCALE GENOMIC DNA]</scope>
    <source>
        <strain evidence="2">cv. Yunnan</strain>
        <tissue evidence="1">Leaves</tissue>
    </source>
</reference>
<organism evidence="1 2">
    <name type="scientific">Smallanthus sonchifolius</name>
    <dbReference type="NCBI Taxonomy" id="185202"/>
    <lineage>
        <taxon>Eukaryota</taxon>
        <taxon>Viridiplantae</taxon>
        <taxon>Streptophyta</taxon>
        <taxon>Embryophyta</taxon>
        <taxon>Tracheophyta</taxon>
        <taxon>Spermatophyta</taxon>
        <taxon>Magnoliopsida</taxon>
        <taxon>eudicotyledons</taxon>
        <taxon>Gunneridae</taxon>
        <taxon>Pentapetalae</taxon>
        <taxon>asterids</taxon>
        <taxon>campanulids</taxon>
        <taxon>Asterales</taxon>
        <taxon>Asteraceae</taxon>
        <taxon>Asteroideae</taxon>
        <taxon>Heliantheae alliance</taxon>
        <taxon>Millerieae</taxon>
        <taxon>Smallanthus</taxon>
    </lineage>
</organism>
<dbReference type="EMBL" id="CM042044">
    <property type="protein sequence ID" value="KAI3687148.1"/>
    <property type="molecule type" value="Genomic_DNA"/>
</dbReference>
<name>A0ACB8YNZ7_9ASTR</name>
<reference evidence="2" key="1">
    <citation type="journal article" date="2022" name="Mol. Ecol. Resour.">
        <title>The genomes of chicory, endive, great burdock and yacon provide insights into Asteraceae palaeo-polyploidization history and plant inulin production.</title>
        <authorList>
            <person name="Fan W."/>
            <person name="Wang S."/>
            <person name="Wang H."/>
            <person name="Wang A."/>
            <person name="Jiang F."/>
            <person name="Liu H."/>
            <person name="Zhao H."/>
            <person name="Xu D."/>
            <person name="Zhang Y."/>
        </authorList>
    </citation>
    <scope>NUCLEOTIDE SEQUENCE [LARGE SCALE GENOMIC DNA]</scope>
    <source>
        <strain evidence="2">cv. Yunnan</strain>
    </source>
</reference>
<comment type="caution">
    <text evidence="1">The sequence shown here is derived from an EMBL/GenBank/DDBJ whole genome shotgun (WGS) entry which is preliminary data.</text>
</comment>
<dbReference type="Proteomes" id="UP001056120">
    <property type="component" value="Linkage Group LG27"/>
</dbReference>
<sequence>MAVVSTEVEISNPLPADQLFNLITHNFHSLAPKAAPQIYKSITIEGDGGVGTIQTHIYGDGVPYTTSKQKIDAVDVTNFCLDFTVFEGDMLSDYLDSITHRVKITPTADGGAVYKHTTTFNGKGEKKPTEEVLNQTNEGYKKVFKAIEDYILANADA</sequence>
<keyword evidence="2" id="KW-1185">Reference proteome</keyword>
<protein>
    <submittedName>
        <fullName evidence="1">Uncharacterized protein</fullName>
    </submittedName>
</protein>
<accession>A0ACB8YNZ7</accession>